<evidence type="ECO:0000313" key="2">
    <source>
        <dbReference type="Proteomes" id="UP000094578"/>
    </source>
</evidence>
<protein>
    <submittedName>
        <fullName evidence="1">Uncharacterized protein</fullName>
    </submittedName>
</protein>
<sequence length="199" mass="23711">MIGFFRNKTVPLADQWTRLKEAGIAVNEGISLEHLMNGQDKAWFEEKPYVHLLIALGGQTLIEEEWVNHTNNIWYVDLKAVDNTDIYTQLAERMVQMTDGALEMKHIRSCVDHEKRNVLFSFIYHGERIEWNLEYKNEWIDKSFFDYIIALDRKRNPEKQFVASPQDHHLLIAYIDQKQFKQLNKWVKPEFELWDNGAR</sequence>
<dbReference type="Proteomes" id="UP000094578">
    <property type="component" value="Unassembled WGS sequence"/>
</dbReference>
<dbReference type="AlphaFoldDB" id="A0A1E3L877"/>
<reference evidence="1 2" key="1">
    <citation type="submission" date="2016-08" db="EMBL/GenBank/DDBJ databases">
        <title>Genome sequencing of Paenibacillus sp. TI45-13ar, isolated from Korean traditional nuruk.</title>
        <authorList>
            <person name="Kim S.-J."/>
        </authorList>
    </citation>
    <scope>NUCLEOTIDE SEQUENCE [LARGE SCALE GENOMIC DNA]</scope>
    <source>
        <strain evidence="1 2">TI45-13ar</strain>
    </source>
</reference>
<comment type="caution">
    <text evidence="1">The sequence shown here is derived from an EMBL/GenBank/DDBJ whole genome shotgun (WGS) entry which is preliminary data.</text>
</comment>
<dbReference type="EMBL" id="MDER01000027">
    <property type="protein sequence ID" value="ODP29956.1"/>
    <property type="molecule type" value="Genomic_DNA"/>
</dbReference>
<name>A0A1E3L877_9BACL</name>
<accession>A0A1E3L877</accession>
<gene>
    <name evidence="1" type="ORF">PTI45_00731</name>
</gene>
<evidence type="ECO:0000313" key="1">
    <source>
        <dbReference type="EMBL" id="ODP29956.1"/>
    </source>
</evidence>
<proteinExistence type="predicted"/>
<dbReference type="RefSeq" id="WP_069326186.1">
    <property type="nucleotide sequence ID" value="NZ_MDER01000027.1"/>
</dbReference>
<keyword evidence="2" id="KW-1185">Reference proteome</keyword>
<organism evidence="1 2">
    <name type="scientific">Paenibacillus nuruki</name>
    <dbReference type="NCBI Taxonomy" id="1886670"/>
    <lineage>
        <taxon>Bacteria</taxon>
        <taxon>Bacillati</taxon>
        <taxon>Bacillota</taxon>
        <taxon>Bacilli</taxon>
        <taxon>Bacillales</taxon>
        <taxon>Paenibacillaceae</taxon>
        <taxon>Paenibacillus</taxon>
    </lineage>
</organism>